<feature type="signal peptide" evidence="1">
    <location>
        <begin position="1"/>
        <end position="19"/>
    </location>
</feature>
<evidence type="ECO:0000256" key="1">
    <source>
        <dbReference type="SAM" id="SignalP"/>
    </source>
</evidence>
<organism evidence="2 3">
    <name type="scientific">Microbulbifer spongiae</name>
    <dbReference type="NCBI Taxonomy" id="2944933"/>
    <lineage>
        <taxon>Bacteria</taxon>
        <taxon>Pseudomonadati</taxon>
        <taxon>Pseudomonadota</taxon>
        <taxon>Gammaproteobacteria</taxon>
        <taxon>Cellvibrionales</taxon>
        <taxon>Microbulbiferaceae</taxon>
        <taxon>Microbulbifer</taxon>
    </lineage>
</organism>
<sequence>MLRVLALLAGLHFSLFAQAEEVVTGTLEEIIVEDFESGKSEHRFSLKDEQTGNYYFIDAEEIKKKGMKSGDRVKIRGERGEKRMLQITESQKLKPEGEE</sequence>
<dbReference type="RefSeq" id="WP_301415042.1">
    <property type="nucleotide sequence ID" value="NZ_CP098023.1"/>
</dbReference>
<name>A0ABY9EAR7_9GAMM</name>
<gene>
    <name evidence="2" type="ORF">M8T91_15310</name>
</gene>
<keyword evidence="3" id="KW-1185">Reference proteome</keyword>
<keyword evidence="1" id="KW-0732">Signal</keyword>
<evidence type="ECO:0008006" key="4">
    <source>
        <dbReference type="Google" id="ProtNLM"/>
    </source>
</evidence>
<proteinExistence type="predicted"/>
<evidence type="ECO:0000313" key="2">
    <source>
        <dbReference type="EMBL" id="WKD49252.1"/>
    </source>
</evidence>
<feature type="chain" id="PRO_5047156027" description="DUF5666 domain-containing protein" evidence="1">
    <location>
        <begin position="20"/>
        <end position="99"/>
    </location>
</feature>
<evidence type="ECO:0000313" key="3">
    <source>
        <dbReference type="Proteomes" id="UP001321520"/>
    </source>
</evidence>
<accession>A0ABY9EAR7</accession>
<protein>
    <recommendedName>
        <fullName evidence="4">DUF5666 domain-containing protein</fullName>
    </recommendedName>
</protein>
<reference evidence="2 3" key="1">
    <citation type="submission" date="2022-05" db="EMBL/GenBank/DDBJ databases">
        <title>Microbulbifer sp. nov., isolated from sponge.</title>
        <authorList>
            <person name="Gao L."/>
        </authorList>
    </citation>
    <scope>NUCLEOTIDE SEQUENCE [LARGE SCALE GENOMIC DNA]</scope>
    <source>
        <strain evidence="2 3">MI-G</strain>
    </source>
</reference>
<dbReference type="Proteomes" id="UP001321520">
    <property type="component" value="Chromosome"/>
</dbReference>
<dbReference type="EMBL" id="CP098023">
    <property type="protein sequence ID" value="WKD49252.1"/>
    <property type="molecule type" value="Genomic_DNA"/>
</dbReference>